<dbReference type="Gene3D" id="1.10.10.10">
    <property type="entry name" value="Winged helix-like DNA-binding domain superfamily/Winged helix DNA-binding domain"/>
    <property type="match status" value="1"/>
</dbReference>
<evidence type="ECO:0000259" key="5">
    <source>
        <dbReference type="PROSITE" id="PS50069"/>
    </source>
</evidence>
<dbReference type="PROSITE" id="PS01256">
    <property type="entry name" value="CULLIN_1"/>
    <property type="match status" value="1"/>
</dbReference>
<dbReference type="Gene3D" id="1.20.1310.10">
    <property type="entry name" value="Cullin Repeats"/>
    <property type="match status" value="4"/>
</dbReference>
<dbReference type="InterPro" id="IPR001373">
    <property type="entry name" value="Cullin_N"/>
</dbReference>
<evidence type="ECO:0000256" key="4">
    <source>
        <dbReference type="RuleBase" id="RU003829"/>
    </source>
</evidence>
<dbReference type="InterPro" id="IPR059120">
    <property type="entry name" value="Cullin-like_AB"/>
</dbReference>
<dbReference type="InterPro" id="IPR045093">
    <property type="entry name" value="Cullin"/>
</dbReference>
<organism evidence="6 7">
    <name type="scientific">Chloropicon primus</name>
    <dbReference type="NCBI Taxonomy" id="1764295"/>
    <lineage>
        <taxon>Eukaryota</taxon>
        <taxon>Viridiplantae</taxon>
        <taxon>Chlorophyta</taxon>
        <taxon>Chloropicophyceae</taxon>
        <taxon>Chloropicales</taxon>
        <taxon>Chloropicaceae</taxon>
        <taxon>Chloropicon</taxon>
    </lineage>
</organism>
<reference evidence="6 7" key="1">
    <citation type="submission" date="2018-07" db="EMBL/GenBank/DDBJ databases">
        <title>The complete nuclear genome of the prasinophyte Chloropicon primus (CCMP1205).</title>
        <authorList>
            <person name="Pombert J.-F."/>
            <person name="Otis C."/>
            <person name="Turmel M."/>
            <person name="Lemieux C."/>
        </authorList>
    </citation>
    <scope>NUCLEOTIDE SEQUENCE [LARGE SCALE GENOMIC DNA]</scope>
    <source>
        <strain evidence="6 7">CCMP1205</strain>
    </source>
</reference>
<dbReference type="STRING" id="1764295.A0A5B8MZX0"/>
<dbReference type="SMART" id="SM00182">
    <property type="entry name" value="CULLIN"/>
    <property type="match status" value="1"/>
</dbReference>
<protein>
    <submittedName>
        <fullName evidence="6">Cullin</fullName>
    </submittedName>
</protein>
<dbReference type="EMBL" id="CP031049">
    <property type="protein sequence ID" value="QDZ25242.1"/>
    <property type="molecule type" value="Genomic_DNA"/>
</dbReference>
<dbReference type="InterPro" id="IPR019559">
    <property type="entry name" value="Cullin_neddylation_domain"/>
</dbReference>
<dbReference type="FunFam" id="1.10.10.10:FF:000050">
    <property type="entry name" value="Cullin 4B"/>
    <property type="match status" value="1"/>
</dbReference>
<evidence type="ECO:0000313" key="6">
    <source>
        <dbReference type="EMBL" id="QDZ25242.1"/>
    </source>
</evidence>
<accession>A0A5B8MZX0</accession>
<dbReference type="FunFam" id="3.30.230.130:FF:000001">
    <property type="entry name" value="Cullin 4A"/>
    <property type="match status" value="1"/>
</dbReference>
<evidence type="ECO:0000313" key="7">
    <source>
        <dbReference type="Proteomes" id="UP000316726"/>
    </source>
</evidence>
<sequence length="732" mass="84823">MAASRSGGAVGPAKKLKIKPLKIKPKLPANFVEETWSKLQKAIQAVFSEENVAYSFEDLYRAAEDLCLHKKAEFVYENLVHECESQVTTVLGKLTQQKQSTTFLSELEKEWQTHCNQLLTIRSIFLYLDRTFVLQNSQLKSIFDMGLQLFRKQIESSPATERTLSSGLVEMVTQERMGDQSVDRKVLKSLVKMLLLLGLYSNHFEDEFLQETQRFYQKEGVDMMKELNVLDYLVHCEKRLTEEEENCKEYLDSFTFSPLMKIVEDCLITKHLHEILDKGFTLCMDQLKIADLRRLYTLCDRVGSLDLVKESLCNYVKQRAGEYVTDDKNNSQMVQNLINLKANIDKALQECFDNKESFHGSLKEAFEYSINLRQNRPAELVAKYIDSKLRSGNKGGGDEELENTLDEVLVIFRYISGKDVFEAFYKKDLAKRLLLGKSSSIDAEKSTIGKFKTECGSQFTNKLEGMFKDIDISRDIMTGFKNSAQVQSKLKHGLELYVNVLTTGYWPTYPPVEANLPSELRDYQDIFKKYYLSKHSGRRLVWQNSLGLCVVKCKFNKGTKELVVSLFQTVVLMLYNDEDKLTYDDIEKATGIEAKELKRTLQSLSLGKVRVLLKEPKTKEVNRADTFTFHKDFKAPLYRLRINNIQMKESQEENQNTTERVFQDRQYQVDAAIVRIMKSRKTLSHTLLISELYSQLRFPMKPSDLKKRIESLIDREYLERDDENAQIYNYLA</sequence>
<dbReference type="FunFam" id="1.20.1310.10:FF:000024">
    <property type="entry name" value="Cullin-4 like"/>
    <property type="match status" value="1"/>
</dbReference>
<feature type="domain" description="Cullin family profile" evidence="5">
    <location>
        <begin position="376"/>
        <end position="605"/>
    </location>
</feature>
<dbReference type="InterPro" id="IPR036388">
    <property type="entry name" value="WH-like_DNA-bd_sf"/>
</dbReference>
<dbReference type="FunFam" id="1.20.1310.10:FF:000001">
    <property type="entry name" value="Cullin 3"/>
    <property type="match status" value="1"/>
</dbReference>
<keyword evidence="7" id="KW-1185">Reference proteome</keyword>
<dbReference type="Gene3D" id="3.30.230.130">
    <property type="entry name" value="Cullin, Chain C, Domain 2"/>
    <property type="match status" value="1"/>
</dbReference>
<dbReference type="SMART" id="SM00884">
    <property type="entry name" value="Cullin_Nedd8"/>
    <property type="match status" value="1"/>
</dbReference>
<dbReference type="Proteomes" id="UP000316726">
    <property type="component" value="Chromosome 16"/>
</dbReference>
<dbReference type="AlphaFoldDB" id="A0A5B8MZX0"/>
<dbReference type="Pfam" id="PF10557">
    <property type="entry name" value="Cullin_Nedd8"/>
    <property type="match status" value="1"/>
</dbReference>
<dbReference type="InterPro" id="IPR016158">
    <property type="entry name" value="Cullin_homology"/>
</dbReference>
<dbReference type="Pfam" id="PF00888">
    <property type="entry name" value="Cullin"/>
    <property type="match status" value="1"/>
</dbReference>
<dbReference type="SUPFAM" id="SSF75632">
    <property type="entry name" value="Cullin homology domain"/>
    <property type="match status" value="1"/>
</dbReference>
<evidence type="ECO:0000256" key="2">
    <source>
        <dbReference type="ARBA" id="ARBA00022843"/>
    </source>
</evidence>
<dbReference type="Pfam" id="PF26557">
    <property type="entry name" value="Cullin_AB"/>
    <property type="match status" value="1"/>
</dbReference>
<dbReference type="PROSITE" id="PS50069">
    <property type="entry name" value="CULLIN_2"/>
    <property type="match status" value="1"/>
</dbReference>
<dbReference type="InterPro" id="IPR036390">
    <property type="entry name" value="WH_DNA-bd_sf"/>
</dbReference>
<dbReference type="GO" id="GO:0031625">
    <property type="term" value="F:ubiquitin protein ligase binding"/>
    <property type="evidence" value="ECO:0007669"/>
    <property type="project" value="InterPro"/>
</dbReference>
<dbReference type="InterPro" id="IPR016159">
    <property type="entry name" value="Cullin_repeat-like_dom_sf"/>
</dbReference>
<gene>
    <name evidence="6" type="ORF">A3770_16p77600</name>
</gene>
<proteinExistence type="inferred from homology"/>
<dbReference type="SUPFAM" id="SSF46785">
    <property type="entry name" value="Winged helix' DNA-binding domain"/>
    <property type="match status" value="1"/>
</dbReference>
<dbReference type="GO" id="GO:0006511">
    <property type="term" value="P:ubiquitin-dependent protein catabolic process"/>
    <property type="evidence" value="ECO:0007669"/>
    <property type="project" value="InterPro"/>
</dbReference>
<dbReference type="GO" id="GO:0031461">
    <property type="term" value="C:cullin-RING ubiquitin ligase complex"/>
    <property type="evidence" value="ECO:0007669"/>
    <property type="project" value="InterPro"/>
</dbReference>
<evidence type="ECO:0000256" key="3">
    <source>
        <dbReference type="PROSITE-ProRule" id="PRU00330"/>
    </source>
</evidence>
<name>A0A5B8MZX0_9CHLO</name>
<dbReference type="OrthoDB" id="27073at2759"/>
<dbReference type="SUPFAM" id="SSF74788">
    <property type="entry name" value="Cullin repeat-like"/>
    <property type="match status" value="1"/>
</dbReference>
<keyword evidence="2" id="KW-0832">Ubl conjugation</keyword>
<dbReference type="PANTHER" id="PTHR11932">
    <property type="entry name" value="CULLIN"/>
    <property type="match status" value="1"/>
</dbReference>
<dbReference type="FunFam" id="1.20.1310.10:FF:000035">
    <property type="entry name" value="Ubiquitin ligase subunit CulD, putative"/>
    <property type="match status" value="1"/>
</dbReference>
<evidence type="ECO:0000256" key="1">
    <source>
        <dbReference type="ARBA" id="ARBA00006019"/>
    </source>
</evidence>
<dbReference type="InterPro" id="IPR016157">
    <property type="entry name" value="Cullin_CS"/>
</dbReference>
<comment type="similarity">
    <text evidence="1 3 4">Belongs to the cullin family.</text>
</comment>
<dbReference type="InterPro" id="IPR036317">
    <property type="entry name" value="Cullin_homology_sf"/>
</dbReference>